<reference evidence="12" key="2">
    <citation type="submission" date="2021-01" db="UniProtKB">
        <authorList>
            <consortium name="EnsemblMetazoa"/>
        </authorList>
    </citation>
    <scope>IDENTIFICATION</scope>
</reference>
<feature type="domain" description="Concentrative nucleoside transporter N-terminal" evidence="9">
    <location>
        <begin position="196"/>
        <end position="268"/>
    </location>
</feature>
<accession>A0A7M7LL67</accession>
<protein>
    <recommendedName>
        <fullName evidence="7">Sodium/nucleoside cotransporter</fullName>
    </recommendedName>
</protein>
<dbReference type="GO" id="GO:1901642">
    <property type="term" value="P:nucleoside transmembrane transport"/>
    <property type="evidence" value="ECO:0000318"/>
    <property type="project" value="GO_Central"/>
</dbReference>
<evidence type="ECO:0000259" key="11">
    <source>
        <dbReference type="Pfam" id="PF07670"/>
    </source>
</evidence>
<evidence type="ECO:0000256" key="3">
    <source>
        <dbReference type="ARBA" id="ARBA00022475"/>
    </source>
</evidence>
<dbReference type="NCBIfam" id="TIGR00804">
    <property type="entry name" value="nupC"/>
    <property type="match status" value="1"/>
</dbReference>
<proteinExistence type="inferred from homology"/>
<feature type="transmembrane region" description="Helical" evidence="7">
    <location>
        <begin position="438"/>
        <end position="460"/>
    </location>
</feature>
<feature type="domain" description="Nucleoside transporter/FeoB GTPase Gate" evidence="11">
    <location>
        <begin position="277"/>
        <end position="375"/>
    </location>
</feature>
<dbReference type="GO" id="GO:0005415">
    <property type="term" value="F:nucleoside:sodium symporter activity"/>
    <property type="evidence" value="ECO:0000318"/>
    <property type="project" value="GO_Central"/>
</dbReference>
<evidence type="ECO:0000256" key="6">
    <source>
        <dbReference type="ARBA" id="ARBA00023136"/>
    </source>
</evidence>
<dbReference type="PANTHER" id="PTHR10590:SF4">
    <property type="entry name" value="SOLUTE CARRIER FAMILY 28 MEMBER 3"/>
    <property type="match status" value="1"/>
</dbReference>
<dbReference type="OrthoDB" id="6075923at2759"/>
<feature type="domain" description="Concentrative nucleoside transporter C-terminal" evidence="10">
    <location>
        <begin position="380"/>
        <end position="589"/>
    </location>
</feature>
<evidence type="ECO:0000313" key="13">
    <source>
        <dbReference type="Proteomes" id="UP000007110"/>
    </source>
</evidence>
<feature type="region of interest" description="Disordered" evidence="8">
    <location>
        <begin position="30"/>
        <end position="50"/>
    </location>
</feature>
<dbReference type="AlphaFoldDB" id="A0A7M7LL67"/>
<dbReference type="InterPro" id="IPR011642">
    <property type="entry name" value="Gate_dom"/>
</dbReference>
<name>A0A7M7LL67_STRPU</name>
<dbReference type="InterPro" id="IPR002668">
    <property type="entry name" value="CNT_N_dom"/>
</dbReference>
<dbReference type="InParanoid" id="A0A7M7LL67"/>
<dbReference type="OMA" id="MHFTMGT"/>
<feature type="transmembrane region" description="Helical" evidence="7">
    <location>
        <begin position="264"/>
        <end position="286"/>
    </location>
</feature>
<dbReference type="InterPro" id="IPR008276">
    <property type="entry name" value="C_nuclsd_transpt"/>
</dbReference>
<keyword evidence="13" id="KW-1185">Reference proteome</keyword>
<dbReference type="InterPro" id="IPR011657">
    <property type="entry name" value="CNT_C_dom"/>
</dbReference>
<dbReference type="Pfam" id="PF07662">
    <property type="entry name" value="Nucleos_tra2_C"/>
    <property type="match status" value="1"/>
</dbReference>
<feature type="transmembrane region" description="Helical" evidence="7">
    <location>
        <begin position="570"/>
        <end position="592"/>
    </location>
</feature>
<evidence type="ECO:0000256" key="7">
    <source>
        <dbReference type="RuleBase" id="RU362018"/>
    </source>
</evidence>
<feature type="transmembrane region" description="Helical" evidence="7">
    <location>
        <begin position="162"/>
        <end position="186"/>
    </location>
</feature>
<feature type="transmembrane region" description="Helical" evidence="7">
    <location>
        <begin position="192"/>
        <end position="208"/>
    </location>
</feature>
<reference evidence="13" key="1">
    <citation type="submission" date="2015-02" db="EMBL/GenBank/DDBJ databases">
        <title>Genome sequencing for Strongylocentrotus purpuratus.</title>
        <authorList>
            <person name="Murali S."/>
            <person name="Liu Y."/>
            <person name="Vee V."/>
            <person name="English A."/>
            <person name="Wang M."/>
            <person name="Skinner E."/>
            <person name="Han Y."/>
            <person name="Muzny D.M."/>
            <person name="Worley K.C."/>
            <person name="Gibbs R.A."/>
        </authorList>
    </citation>
    <scope>NUCLEOTIDE SEQUENCE</scope>
</reference>
<dbReference type="RefSeq" id="XP_003725033.2">
    <property type="nucleotide sequence ID" value="XM_003724985.3"/>
</dbReference>
<keyword evidence="7" id="KW-0813">Transport</keyword>
<evidence type="ECO:0000259" key="9">
    <source>
        <dbReference type="Pfam" id="PF01773"/>
    </source>
</evidence>
<evidence type="ECO:0000256" key="4">
    <source>
        <dbReference type="ARBA" id="ARBA00022692"/>
    </source>
</evidence>
<feature type="transmembrane region" description="Helical" evidence="7">
    <location>
        <begin position="293"/>
        <end position="311"/>
    </location>
</feature>
<dbReference type="PANTHER" id="PTHR10590">
    <property type="entry name" value="SODIUM/NUCLEOSIDE COTRANSPORTER"/>
    <property type="match status" value="1"/>
</dbReference>
<feature type="transmembrane region" description="Helical" evidence="7">
    <location>
        <begin position="89"/>
        <end position="108"/>
    </location>
</feature>
<keyword evidence="3" id="KW-1003">Cell membrane</keyword>
<comment type="subcellular location">
    <subcellularLocation>
        <location evidence="1">Cell membrane</location>
        <topology evidence="1">Multi-pass membrane protein</topology>
    </subcellularLocation>
</comment>
<keyword evidence="5 7" id="KW-1133">Transmembrane helix</keyword>
<dbReference type="KEGG" id="spu:580019"/>
<evidence type="ECO:0000256" key="8">
    <source>
        <dbReference type="SAM" id="MobiDB-lite"/>
    </source>
</evidence>
<keyword evidence="6 7" id="KW-0472">Membrane</keyword>
<dbReference type="GO" id="GO:0005886">
    <property type="term" value="C:plasma membrane"/>
    <property type="evidence" value="ECO:0000318"/>
    <property type="project" value="GO_Central"/>
</dbReference>
<dbReference type="InterPro" id="IPR018270">
    <property type="entry name" value="C_nuclsd_transpt_met_bac"/>
</dbReference>
<dbReference type="Pfam" id="PF01773">
    <property type="entry name" value="Nucleos_tra2_N"/>
    <property type="match status" value="1"/>
</dbReference>
<evidence type="ECO:0000256" key="1">
    <source>
        <dbReference type="ARBA" id="ARBA00004651"/>
    </source>
</evidence>
<feature type="transmembrane region" description="Helical" evidence="7">
    <location>
        <begin position="352"/>
        <end position="372"/>
    </location>
</feature>
<comment type="similarity">
    <text evidence="2 7">Belongs to the concentrative nucleoside transporter (CNT) (TC 2.A.41) family.</text>
</comment>
<evidence type="ECO:0000256" key="2">
    <source>
        <dbReference type="ARBA" id="ARBA00009033"/>
    </source>
</evidence>
<feature type="transmembrane region" description="Helical" evidence="7">
    <location>
        <begin position="378"/>
        <end position="400"/>
    </location>
</feature>
<feature type="transmembrane region" description="Helical" evidence="7">
    <location>
        <begin position="220"/>
        <end position="244"/>
    </location>
</feature>
<dbReference type="Proteomes" id="UP000007110">
    <property type="component" value="Unassembled WGS sequence"/>
</dbReference>
<feature type="transmembrane region" description="Helical" evidence="7">
    <location>
        <begin position="323"/>
        <end position="340"/>
    </location>
</feature>
<sequence>MTDNLNHSGEILKGVQETSIELGSLQPAEVTKDGIPASPTNTHTLTLTNDEEAEKDELPYKANCCTDMVEQVEEHVIHFYHDNHNTIHWSCYGFFSLLYLAYLIFILAHDAYGAMPLFIITTLLILIMAWRWLWNRFSGGMHTFLVSLLQTMPRILKMVLKGMVYISVTLMLIILAGVTGVFKSLALEPERLISVLGIFFMLFCSFLLSKFPARIKWKTVFWGIYLQLFLGILILRTHPGFVAFNWLGKNVEIFLNYTTAGAEFVFGPAPLELHSFLFVALPVIIFTSSVCGLLYYMGVMQVIIKALAFIMHFTMGTSGAESFAAASNIFVGMTTAPLAIKPYLNDMTNSELFSMMTGGFATIAGNMLAVYISFGINAAHLLSASIISAPAALAIAKMVYPETRRPKTARVFNVETEKVPERNCLEAFFNGAADGLKICAYIICNILAVISFLAFLNAVLKWLGNMAGVENFSFQLICRYLFFPLAWILGTTPSECGMVAELLGIKTFLNEFIAYKDLATYIEKGEVSPRTQVIATYALCGFTNLGSLGIMLGAMVPLIPHRVADISQMVVRALIAGSLACLLTSCVAGLLYDPNRSFFDGPSSSLTTLMPNITAISPDS</sequence>
<feature type="transmembrane region" description="Helical" evidence="7">
    <location>
        <begin position="114"/>
        <end position="134"/>
    </location>
</feature>
<organism evidence="12 13">
    <name type="scientific">Strongylocentrotus purpuratus</name>
    <name type="common">Purple sea urchin</name>
    <dbReference type="NCBI Taxonomy" id="7668"/>
    <lineage>
        <taxon>Eukaryota</taxon>
        <taxon>Metazoa</taxon>
        <taxon>Echinodermata</taxon>
        <taxon>Eleutherozoa</taxon>
        <taxon>Echinozoa</taxon>
        <taxon>Echinoidea</taxon>
        <taxon>Euechinoidea</taxon>
        <taxon>Echinacea</taxon>
        <taxon>Camarodonta</taxon>
        <taxon>Echinidea</taxon>
        <taxon>Strongylocentrotidae</taxon>
        <taxon>Strongylocentrotus</taxon>
    </lineage>
</organism>
<dbReference type="Pfam" id="PF07670">
    <property type="entry name" value="Gate"/>
    <property type="match status" value="1"/>
</dbReference>
<evidence type="ECO:0000259" key="10">
    <source>
        <dbReference type="Pfam" id="PF07662"/>
    </source>
</evidence>
<dbReference type="EnsemblMetazoa" id="XM_003724985">
    <property type="protein sequence ID" value="XP_003725033"/>
    <property type="gene ID" value="LOC580019"/>
</dbReference>
<feature type="transmembrane region" description="Helical" evidence="7">
    <location>
        <begin position="534"/>
        <end position="558"/>
    </location>
</feature>
<keyword evidence="4 7" id="KW-0812">Transmembrane</keyword>
<evidence type="ECO:0000313" key="12">
    <source>
        <dbReference type="EnsemblMetazoa" id="XP_003725033"/>
    </source>
</evidence>
<feature type="compositionally biased region" description="Polar residues" evidence="8">
    <location>
        <begin position="38"/>
        <end position="48"/>
    </location>
</feature>
<dbReference type="GeneID" id="580019"/>
<evidence type="ECO:0000256" key="5">
    <source>
        <dbReference type="ARBA" id="ARBA00022989"/>
    </source>
</evidence>